<dbReference type="Proteomes" id="UP000184480">
    <property type="component" value="Unassembled WGS sequence"/>
</dbReference>
<evidence type="ECO:0000313" key="11">
    <source>
        <dbReference type="EMBL" id="SHF77651.1"/>
    </source>
</evidence>
<feature type="disulfide bond" description="Redox-active" evidence="9">
    <location>
        <begin position="29"/>
        <end position="32"/>
    </location>
</feature>
<comment type="similarity">
    <text evidence="1 7">Belongs to the thioredoxin family.</text>
</comment>
<reference evidence="12" key="1">
    <citation type="submission" date="2016-11" db="EMBL/GenBank/DDBJ databases">
        <authorList>
            <person name="Varghese N."/>
            <person name="Submissions S."/>
        </authorList>
    </citation>
    <scope>NUCLEOTIDE SEQUENCE [LARGE SCALE GENOMIC DNA]</scope>
    <source>
        <strain evidence="12">DSM 27370</strain>
    </source>
</reference>
<feature type="active site" description="Nucleophile" evidence="8">
    <location>
        <position position="32"/>
    </location>
</feature>
<feature type="domain" description="Thioredoxin" evidence="10">
    <location>
        <begin position="1"/>
        <end position="105"/>
    </location>
</feature>
<evidence type="ECO:0000256" key="5">
    <source>
        <dbReference type="ARBA" id="ARBA00023284"/>
    </source>
</evidence>
<dbReference type="GO" id="GO:0045454">
    <property type="term" value="P:cell redox homeostasis"/>
    <property type="evidence" value="ECO:0007669"/>
    <property type="project" value="TreeGrafter"/>
</dbReference>
<evidence type="ECO:0000256" key="4">
    <source>
        <dbReference type="ARBA" id="ARBA00023157"/>
    </source>
</evidence>
<gene>
    <name evidence="11" type="ORF">SAMN05444362_11012</name>
</gene>
<dbReference type="STRING" id="1346286.SAMN05444362_11012"/>
<dbReference type="PRINTS" id="PR00421">
    <property type="entry name" value="THIOREDOXIN"/>
</dbReference>
<proteinExistence type="inferred from homology"/>
<dbReference type="EMBL" id="FQUC01000010">
    <property type="protein sequence ID" value="SHF77651.1"/>
    <property type="molecule type" value="Genomic_DNA"/>
</dbReference>
<sequence>MALEITDATFEEVLKSDKLVVIDFWAEWCGPCRMVGPIVEELAGEYADKAVIGKVDVDNNDEITSKYGIRNIPTILFIKNGEVVDKQVGAAQKSVLVEKINSQLQSSIETKII</sequence>
<evidence type="ECO:0000256" key="3">
    <source>
        <dbReference type="ARBA" id="ARBA00022982"/>
    </source>
</evidence>
<dbReference type="SUPFAM" id="SSF52833">
    <property type="entry name" value="Thioredoxin-like"/>
    <property type="match status" value="1"/>
</dbReference>
<dbReference type="PIRSF" id="PIRSF000077">
    <property type="entry name" value="Thioredoxin"/>
    <property type="match status" value="1"/>
</dbReference>
<evidence type="ECO:0000259" key="10">
    <source>
        <dbReference type="PROSITE" id="PS51352"/>
    </source>
</evidence>
<organism evidence="11 12">
    <name type="scientific">Dysgonomonas macrotermitis</name>
    <dbReference type="NCBI Taxonomy" id="1346286"/>
    <lineage>
        <taxon>Bacteria</taxon>
        <taxon>Pseudomonadati</taxon>
        <taxon>Bacteroidota</taxon>
        <taxon>Bacteroidia</taxon>
        <taxon>Bacteroidales</taxon>
        <taxon>Dysgonomonadaceae</taxon>
        <taxon>Dysgonomonas</taxon>
    </lineage>
</organism>
<keyword evidence="3" id="KW-0249">Electron transport</keyword>
<keyword evidence="5 9" id="KW-0676">Redox-active center</keyword>
<feature type="site" description="Deprotonates C-terminal active site Cys" evidence="8">
    <location>
        <position position="23"/>
    </location>
</feature>
<evidence type="ECO:0000256" key="1">
    <source>
        <dbReference type="ARBA" id="ARBA00008987"/>
    </source>
</evidence>
<evidence type="ECO:0000256" key="8">
    <source>
        <dbReference type="PIRSR" id="PIRSR000077-1"/>
    </source>
</evidence>
<evidence type="ECO:0000256" key="7">
    <source>
        <dbReference type="PIRNR" id="PIRNR000077"/>
    </source>
</evidence>
<dbReference type="RefSeq" id="WP_062182187.1">
    <property type="nucleotide sequence ID" value="NZ_BBXL01000016.1"/>
</dbReference>
<dbReference type="GO" id="GO:0005829">
    <property type="term" value="C:cytosol"/>
    <property type="evidence" value="ECO:0007669"/>
    <property type="project" value="TreeGrafter"/>
</dbReference>
<dbReference type="CDD" id="cd02947">
    <property type="entry name" value="TRX_family"/>
    <property type="match status" value="1"/>
</dbReference>
<evidence type="ECO:0000256" key="6">
    <source>
        <dbReference type="NCBIfam" id="TIGR01068"/>
    </source>
</evidence>
<accession>A0A1M5EF05</accession>
<evidence type="ECO:0000256" key="2">
    <source>
        <dbReference type="ARBA" id="ARBA00022448"/>
    </source>
</evidence>
<dbReference type="InterPro" id="IPR036249">
    <property type="entry name" value="Thioredoxin-like_sf"/>
</dbReference>
<keyword evidence="2" id="KW-0813">Transport</keyword>
<dbReference type="PANTHER" id="PTHR45663">
    <property type="entry name" value="GEO12009P1"/>
    <property type="match status" value="1"/>
</dbReference>
<dbReference type="InterPro" id="IPR013766">
    <property type="entry name" value="Thioredoxin_domain"/>
</dbReference>
<evidence type="ECO:0000256" key="9">
    <source>
        <dbReference type="PIRSR" id="PIRSR000077-4"/>
    </source>
</evidence>
<name>A0A1M5EF05_9BACT</name>
<evidence type="ECO:0000313" key="12">
    <source>
        <dbReference type="Proteomes" id="UP000184480"/>
    </source>
</evidence>
<feature type="site" description="Contributes to redox potential value" evidence="8">
    <location>
        <position position="30"/>
    </location>
</feature>
<keyword evidence="4 9" id="KW-1015">Disulfide bond</keyword>
<protein>
    <recommendedName>
        <fullName evidence="6 7">Thioredoxin</fullName>
    </recommendedName>
</protein>
<feature type="site" description="Contributes to redox potential value" evidence="8">
    <location>
        <position position="31"/>
    </location>
</feature>
<dbReference type="PROSITE" id="PS00194">
    <property type="entry name" value="THIOREDOXIN_1"/>
    <property type="match status" value="1"/>
</dbReference>
<dbReference type="Pfam" id="PF00085">
    <property type="entry name" value="Thioredoxin"/>
    <property type="match status" value="1"/>
</dbReference>
<dbReference type="FunFam" id="3.40.30.10:FF:000001">
    <property type="entry name" value="Thioredoxin"/>
    <property type="match status" value="1"/>
</dbReference>
<dbReference type="NCBIfam" id="TIGR01068">
    <property type="entry name" value="thioredoxin"/>
    <property type="match status" value="1"/>
</dbReference>
<dbReference type="AlphaFoldDB" id="A0A1M5EF05"/>
<dbReference type="GO" id="GO:0015035">
    <property type="term" value="F:protein-disulfide reductase activity"/>
    <property type="evidence" value="ECO:0007669"/>
    <property type="project" value="UniProtKB-UniRule"/>
</dbReference>
<dbReference type="PANTHER" id="PTHR45663:SF11">
    <property type="entry name" value="GEO12009P1"/>
    <property type="match status" value="1"/>
</dbReference>
<dbReference type="PROSITE" id="PS51352">
    <property type="entry name" value="THIOREDOXIN_2"/>
    <property type="match status" value="1"/>
</dbReference>
<dbReference type="InterPro" id="IPR017937">
    <property type="entry name" value="Thioredoxin_CS"/>
</dbReference>
<dbReference type="OrthoDB" id="9790390at2"/>
<dbReference type="InterPro" id="IPR005746">
    <property type="entry name" value="Thioredoxin"/>
</dbReference>
<feature type="active site" description="Nucleophile" evidence="8">
    <location>
        <position position="29"/>
    </location>
</feature>
<keyword evidence="12" id="KW-1185">Reference proteome</keyword>
<dbReference type="Gene3D" id="3.40.30.10">
    <property type="entry name" value="Glutaredoxin"/>
    <property type="match status" value="1"/>
</dbReference>